<name>A0AAD7U1V5_9APHY</name>
<dbReference type="InterPro" id="IPR046373">
    <property type="entry name" value="Acyl-CoA_Oxase/DH_mid-dom_sf"/>
</dbReference>
<dbReference type="GO" id="GO:0071949">
    <property type="term" value="F:FAD binding"/>
    <property type="evidence" value="ECO:0007669"/>
    <property type="project" value="InterPro"/>
</dbReference>
<dbReference type="GO" id="GO:0005504">
    <property type="term" value="F:fatty acid binding"/>
    <property type="evidence" value="ECO:0007669"/>
    <property type="project" value="TreeGrafter"/>
</dbReference>
<dbReference type="PANTHER" id="PTHR10909:SF382">
    <property type="entry name" value="ACYL-COENZYME A OXIDASE"/>
    <property type="match status" value="1"/>
</dbReference>
<accession>A0AAD7U1V5</accession>
<dbReference type="EMBL" id="JAPEVG010000026">
    <property type="protein sequence ID" value="KAJ8495248.1"/>
    <property type="molecule type" value="Genomic_DNA"/>
</dbReference>
<comment type="caution">
    <text evidence="2">The sequence shown here is derived from an EMBL/GenBank/DDBJ whole genome shotgun (WGS) entry which is preliminary data.</text>
</comment>
<organism evidence="2 3">
    <name type="scientific">Trametes cubensis</name>
    <dbReference type="NCBI Taxonomy" id="1111947"/>
    <lineage>
        <taxon>Eukaryota</taxon>
        <taxon>Fungi</taxon>
        <taxon>Dikarya</taxon>
        <taxon>Basidiomycota</taxon>
        <taxon>Agaricomycotina</taxon>
        <taxon>Agaricomycetes</taxon>
        <taxon>Polyporales</taxon>
        <taxon>Polyporaceae</taxon>
        <taxon>Trametes</taxon>
    </lineage>
</organism>
<gene>
    <name evidence="2" type="ORF">ONZ51_g1837</name>
</gene>
<keyword evidence="3" id="KW-1185">Reference proteome</keyword>
<feature type="domain" description="Acyl-CoA oxidase C-alpha1" evidence="1">
    <location>
        <begin position="268"/>
        <end position="392"/>
    </location>
</feature>
<dbReference type="PANTHER" id="PTHR10909">
    <property type="entry name" value="ELECTRON TRANSPORT OXIDOREDUCTASE"/>
    <property type="match status" value="1"/>
</dbReference>
<dbReference type="InterPro" id="IPR012258">
    <property type="entry name" value="Acyl-CoA_oxidase"/>
</dbReference>
<reference evidence="2" key="1">
    <citation type="submission" date="2022-11" db="EMBL/GenBank/DDBJ databases">
        <title>Genome Sequence of Cubamyces cubensis.</title>
        <authorList>
            <person name="Buettner E."/>
        </authorList>
    </citation>
    <scope>NUCLEOTIDE SEQUENCE</scope>
    <source>
        <strain evidence="2">MPL-01</strain>
    </source>
</reference>
<dbReference type="InterPro" id="IPR009100">
    <property type="entry name" value="AcylCoA_DH/oxidase_NM_dom_sf"/>
</dbReference>
<dbReference type="GO" id="GO:0055088">
    <property type="term" value="P:lipid homeostasis"/>
    <property type="evidence" value="ECO:0007669"/>
    <property type="project" value="TreeGrafter"/>
</dbReference>
<dbReference type="GO" id="GO:0003997">
    <property type="term" value="F:acyl-CoA oxidase activity"/>
    <property type="evidence" value="ECO:0007669"/>
    <property type="project" value="InterPro"/>
</dbReference>
<dbReference type="GO" id="GO:0005777">
    <property type="term" value="C:peroxisome"/>
    <property type="evidence" value="ECO:0007669"/>
    <property type="project" value="InterPro"/>
</dbReference>
<dbReference type="SUPFAM" id="SSF47203">
    <property type="entry name" value="Acyl-CoA dehydrogenase C-terminal domain-like"/>
    <property type="match status" value="1"/>
</dbReference>
<dbReference type="AlphaFoldDB" id="A0AAD7U1V5"/>
<dbReference type="GO" id="GO:0033540">
    <property type="term" value="P:fatty acid beta-oxidation using acyl-CoA oxidase"/>
    <property type="evidence" value="ECO:0007669"/>
    <property type="project" value="TreeGrafter"/>
</dbReference>
<dbReference type="Gene3D" id="1.20.140.10">
    <property type="entry name" value="Butyryl-CoA Dehydrogenase, subunit A, domain 3"/>
    <property type="match status" value="1"/>
</dbReference>
<protein>
    <recommendedName>
        <fullName evidence="1">Acyl-CoA oxidase C-alpha1 domain-containing protein</fullName>
    </recommendedName>
</protein>
<dbReference type="InterPro" id="IPR036250">
    <property type="entry name" value="AcylCo_DH-like_C"/>
</dbReference>
<proteinExistence type="predicted"/>
<evidence type="ECO:0000313" key="2">
    <source>
        <dbReference type="EMBL" id="KAJ8495248.1"/>
    </source>
</evidence>
<dbReference type="Gene3D" id="2.40.110.10">
    <property type="entry name" value="Butyryl-CoA Dehydrogenase, subunit A, domain 2"/>
    <property type="match status" value="1"/>
</dbReference>
<evidence type="ECO:0000259" key="1">
    <source>
        <dbReference type="Pfam" id="PF22924"/>
    </source>
</evidence>
<dbReference type="SUPFAM" id="SSF56645">
    <property type="entry name" value="Acyl-CoA dehydrogenase NM domain-like"/>
    <property type="match status" value="1"/>
</dbReference>
<dbReference type="Proteomes" id="UP001215151">
    <property type="component" value="Unassembled WGS sequence"/>
</dbReference>
<dbReference type="Pfam" id="PF22924">
    <property type="entry name" value="ACOX_C_alpha1"/>
    <property type="match status" value="1"/>
</dbReference>
<dbReference type="InterPro" id="IPR055060">
    <property type="entry name" value="ACOX_C_alpha1"/>
</dbReference>
<sequence>MSSEGYPRRTRHLPHSPLFAEPVHYMDHNKRAKLSYEKAKAIGLSYDMTIDDLLSLSPKFWQLHNDPAVLLDGGAITLLTIQYNLCAGTIARYAKRRPELLPLVEDLLRYRKHGQYMMTELGHGLDIGNIETTATMLPSGDFALNSPTPSAAKFMPPTVPAGLPCVAVVFAKLIVNGEDRGHRPFIVPLNDGKQMCTGVQSKLLPYRGGPHPLTHSLTTFRNVRLPRAALLGSLEKPADLHANLMDIIHRITIGTLALGCLALPFMQCYTTIGTMYSLRRRIGGPGRQTPILTFRTQQAPILTAAANAYVMQALQRWAIEKFCDSRLDGRVRHGIAAIFKGVMVQHSQQAALGVSERCGAQGLFAHNQMTCLHNEMRGIAIAEGDVLGLAIRLVNELLIGRYAMPPPADPNSLLARHEAGLFADLHAIIKDVPHHRSAEVNRLILPHCQPMMEAIGHRMAYDAAVAQGVRRELVDLYVASVVRLDPAWYAEHAGLGRAAQHALETRAMDAVLPMLGELVKEMDVFAYVTAPIVEDARWGAFVDSLKTFEGNARLDDVFAPQRGTLGVQPEMISAAAIFAI</sequence>
<evidence type="ECO:0000313" key="3">
    <source>
        <dbReference type="Proteomes" id="UP001215151"/>
    </source>
</evidence>